<dbReference type="Gene3D" id="3.40.50.510">
    <property type="entry name" value="Phosphotransferase system, mannose-type IIA component"/>
    <property type="match status" value="1"/>
</dbReference>
<dbReference type="STRING" id="1520.LF65_05067"/>
<reference evidence="9" key="1">
    <citation type="submission" date="2014-12" db="EMBL/GenBank/DDBJ databases">
        <title>Genome sequence of Clostridium beijerinckii strain 59B.</title>
        <authorList>
            <person name="Little G.T."/>
            <person name="Minton N.P."/>
        </authorList>
    </citation>
    <scope>NUCLEOTIDE SEQUENCE [LARGE SCALE GENOMIC DNA]</scope>
    <source>
        <strain evidence="9">59B</strain>
    </source>
</reference>
<dbReference type="InterPro" id="IPR036390">
    <property type="entry name" value="WH_DNA-bd_sf"/>
</dbReference>
<dbReference type="Proteomes" id="UP000031866">
    <property type="component" value="Chromosome"/>
</dbReference>
<dbReference type="InterPro" id="IPR036634">
    <property type="entry name" value="PRD_sf"/>
</dbReference>
<dbReference type="OrthoDB" id="9765164at2"/>
<evidence type="ECO:0000256" key="3">
    <source>
        <dbReference type="ARBA" id="ARBA00022840"/>
    </source>
</evidence>
<dbReference type="SUPFAM" id="SSF46785">
    <property type="entry name" value="Winged helix' DNA-binding domain"/>
    <property type="match status" value="1"/>
</dbReference>
<dbReference type="GO" id="GO:0005524">
    <property type="term" value="F:ATP binding"/>
    <property type="evidence" value="ECO:0007669"/>
    <property type="project" value="UniProtKB-KW"/>
</dbReference>
<gene>
    <name evidence="8" type="ORF">LF65_05067</name>
</gene>
<dbReference type="RefSeq" id="WP_041900040.1">
    <property type="nucleotide sequence ID" value="NZ_CP010086.2"/>
</dbReference>
<dbReference type="InterPro" id="IPR027417">
    <property type="entry name" value="P-loop_NTPase"/>
</dbReference>
<evidence type="ECO:0000259" key="7">
    <source>
        <dbReference type="PROSITE" id="PS51372"/>
    </source>
</evidence>
<evidence type="ECO:0000313" key="9">
    <source>
        <dbReference type="Proteomes" id="UP000031866"/>
    </source>
</evidence>
<dbReference type="GO" id="GO:0003677">
    <property type="term" value="F:DNA binding"/>
    <property type="evidence" value="ECO:0007669"/>
    <property type="project" value="UniProtKB-KW"/>
</dbReference>
<dbReference type="InterPro" id="IPR004701">
    <property type="entry name" value="PTS_EIIA_man-typ"/>
</dbReference>
<dbReference type="PROSITE" id="PS51372">
    <property type="entry name" value="PRD_2"/>
    <property type="match status" value="2"/>
</dbReference>
<protein>
    <submittedName>
        <fullName evidence="8">AAA family ATPase</fullName>
    </submittedName>
</protein>
<dbReference type="PANTHER" id="PTHR32071:SF38">
    <property type="entry name" value="PSP OPERON TRANSCRIPTIONAL ACTIVATOR"/>
    <property type="match status" value="1"/>
</dbReference>
<name>A0A0B5QGV4_CLOBE</name>
<keyword evidence="3" id="KW-0067">ATP-binding</keyword>
<dbReference type="InterPro" id="IPR002078">
    <property type="entry name" value="Sigma_54_int"/>
</dbReference>
<keyword evidence="4" id="KW-0238">DNA-binding</keyword>
<dbReference type="CDD" id="cd00009">
    <property type="entry name" value="AAA"/>
    <property type="match status" value="1"/>
</dbReference>
<evidence type="ECO:0000313" key="8">
    <source>
        <dbReference type="EMBL" id="AJH01595.1"/>
    </source>
</evidence>
<dbReference type="KEGG" id="cbei:LF65_05067"/>
<evidence type="ECO:0000259" key="5">
    <source>
        <dbReference type="PROSITE" id="PS50045"/>
    </source>
</evidence>
<dbReference type="SUPFAM" id="SSF52540">
    <property type="entry name" value="P-loop containing nucleoside triphosphate hydrolases"/>
    <property type="match status" value="1"/>
</dbReference>
<evidence type="ECO:0000256" key="2">
    <source>
        <dbReference type="ARBA" id="ARBA00022741"/>
    </source>
</evidence>
<keyword evidence="2" id="KW-0547">Nucleotide-binding</keyword>
<evidence type="ECO:0000256" key="4">
    <source>
        <dbReference type="ARBA" id="ARBA00023125"/>
    </source>
</evidence>
<dbReference type="Pfam" id="PF03610">
    <property type="entry name" value="EIIA-man"/>
    <property type="match status" value="1"/>
</dbReference>
<dbReference type="Pfam" id="PF00874">
    <property type="entry name" value="PRD"/>
    <property type="match status" value="2"/>
</dbReference>
<dbReference type="InterPro" id="IPR036662">
    <property type="entry name" value="PTS_EIIA_man-typ_sf"/>
</dbReference>
<dbReference type="SUPFAM" id="SSF63520">
    <property type="entry name" value="PTS-regulatory domain, PRD"/>
    <property type="match status" value="2"/>
</dbReference>
<feature type="domain" description="PRD" evidence="7">
    <location>
        <begin position="457"/>
        <end position="562"/>
    </location>
</feature>
<dbReference type="InterPro" id="IPR011608">
    <property type="entry name" value="PRD"/>
</dbReference>
<feature type="domain" description="PRD" evidence="7">
    <location>
        <begin position="813"/>
        <end position="916"/>
    </location>
</feature>
<dbReference type="GO" id="GO:0006355">
    <property type="term" value="P:regulation of DNA-templated transcription"/>
    <property type="evidence" value="ECO:0007669"/>
    <property type="project" value="InterPro"/>
</dbReference>
<dbReference type="EMBL" id="CP010086">
    <property type="protein sequence ID" value="AJH01595.1"/>
    <property type="molecule type" value="Genomic_DNA"/>
</dbReference>
<dbReference type="GO" id="GO:0016740">
    <property type="term" value="F:transferase activity"/>
    <property type="evidence" value="ECO:0007669"/>
    <property type="project" value="UniProtKB-KW"/>
</dbReference>
<dbReference type="PANTHER" id="PTHR32071">
    <property type="entry name" value="TRANSCRIPTIONAL REGULATORY PROTEIN"/>
    <property type="match status" value="1"/>
</dbReference>
<dbReference type="PROSITE" id="PS51096">
    <property type="entry name" value="PTS_EIIA_TYPE_4"/>
    <property type="match status" value="1"/>
</dbReference>
<dbReference type="PROSITE" id="PS50045">
    <property type="entry name" value="SIGMA54_INTERACT_4"/>
    <property type="match status" value="1"/>
</dbReference>
<dbReference type="GO" id="GO:0016020">
    <property type="term" value="C:membrane"/>
    <property type="evidence" value="ECO:0007669"/>
    <property type="project" value="InterPro"/>
</dbReference>
<feature type="domain" description="PTS EIIA type-4" evidence="6">
    <location>
        <begin position="566"/>
        <end position="689"/>
    </location>
</feature>
<accession>A0A0B5QGV4</accession>
<sequence>MKGLPRKEEVIKSLIELEKSKGRGITADELGFYIGIDRTNISRYLNQLYKEKRINKKEGRPVIYSSIKSYKNEMNSIKNKSDIIVKNRDSLEMLIGSNQSLKLPVQQAKAAILYPPRGLHTLILGETGVGKSLFAEVMYNFAKDSKIIAAEAPFIRFNCADYSDNPQLVVAQIFGVRRGAFTGADTDREGLLKKADGGIFFLDEVHRLSPQGQEMLFTFIDKGYFRQLGDTEKKVKSEVQIIAATTENPQSYLLKTFTRRIPMVIVLPTLRERKLEERYLLLNEFITEESIRIGKSIYISKNAIISFLLYDCPNNIGQLKSDIQLACAKAFLNYKIKKNNYILVDKSDLQPRIQKGIMRIRECRKEIDNLSQDMADILRFSSEDSILKNIEFHENQIEGSENKSFYSIIENKMENLKARGINETEINDILNIDLEKYFRRYISNITTNVKKDEIAKIVNIKVATVAEKMLSIASEKLNRDFDQKVYFGLALHLQGSIERINSGKKIYHPKLNIIRVENREEFAVAMDIIKIAEKEFHIDIPLDEIGYITMFLAACNDENSEQLEKKVRVLVMMHGTSTASSMAEVANSLIGEEYVQALDMPLTMKAEDMLEKAKKKIKEIYNEKGILLLVDMGSLVNFGDIISDELEIKIKTIDMVTTLTVIEAGSKAFNGRSLDSIYNLCRDIGKSSMQVSKEDYKYNKELVIITTCFTGEGAAERIKTRISNNLKNIEKVKIIPLNISDREEFLRKVNRLKEKFIILAVVGTIKIVIEDVPFISAQDVFLSEGINYLEDLIDIEYDFLKVRKALSSQLNELNSIKVFSDIRDVIRKIEENLKVRIQHDAQIGILIHITFLIDKLKHGGQELKFKGLENYRHMYNSEFSLIKEILKDLERVYNINIGDNEVAYIVRIVKENIITV</sequence>
<dbReference type="GO" id="GO:0009401">
    <property type="term" value="P:phosphoenolpyruvate-dependent sugar phosphotransferase system"/>
    <property type="evidence" value="ECO:0007669"/>
    <property type="project" value="InterPro"/>
</dbReference>
<evidence type="ECO:0000256" key="1">
    <source>
        <dbReference type="ARBA" id="ARBA00022679"/>
    </source>
</evidence>
<dbReference type="SUPFAM" id="SSF53062">
    <property type="entry name" value="PTS system fructose IIA component-like"/>
    <property type="match status" value="1"/>
</dbReference>
<dbReference type="Gene3D" id="1.10.1790.10">
    <property type="entry name" value="PRD domain"/>
    <property type="match status" value="2"/>
</dbReference>
<dbReference type="InterPro" id="IPR025943">
    <property type="entry name" value="Sigma_54_int_dom_ATP-bd_2"/>
</dbReference>
<proteinExistence type="predicted"/>
<evidence type="ECO:0000259" key="6">
    <source>
        <dbReference type="PROSITE" id="PS51096"/>
    </source>
</evidence>
<dbReference type="Pfam" id="PF00158">
    <property type="entry name" value="Sigma54_activat"/>
    <property type="match status" value="1"/>
</dbReference>
<organism evidence="8 9">
    <name type="scientific">Clostridium beijerinckii</name>
    <name type="common">Clostridium MP</name>
    <dbReference type="NCBI Taxonomy" id="1520"/>
    <lineage>
        <taxon>Bacteria</taxon>
        <taxon>Bacillati</taxon>
        <taxon>Bacillota</taxon>
        <taxon>Clostridia</taxon>
        <taxon>Eubacteriales</taxon>
        <taxon>Clostridiaceae</taxon>
        <taxon>Clostridium</taxon>
    </lineage>
</organism>
<dbReference type="Gene3D" id="3.40.50.300">
    <property type="entry name" value="P-loop containing nucleotide triphosphate hydrolases"/>
    <property type="match status" value="1"/>
</dbReference>
<dbReference type="InterPro" id="IPR003593">
    <property type="entry name" value="AAA+_ATPase"/>
</dbReference>
<feature type="domain" description="Sigma-54 factor interaction" evidence="5">
    <location>
        <begin position="94"/>
        <end position="328"/>
    </location>
</feature>
<keyword evidence="1" id="KW-0808">Transferase</keyword>
<dbReference type="PROSITE" id="PS00676">
    <property type="entry name" value="SIGMA54_INTERACT_2"/>
    <property type="match status" value="1"/>
</dbReference>
<dbReference type="AlphaFoldDB" id="A0A0B5QGV4"/>
<dbReference type="SMART" id="SM00382">
    <property type="entry name" value="AAA"/>
    <property type="match status" value="1"/>
</dbReference>